<dbReference type="RefSeq" id="WP_282912173.1">
    <property type="nucleotide sequence ID" value="NZ_JAGRPV010000001.1"/>
</dbReference>
<sequence length="530" mass="58675">MKLHYSLDAAIVLEADRGPATLGMLKDAGVNTVWLYGFFFGKLWSPVEEMAKAADLLRAYGFEVGVIQLPVGHPGNGLNPDDESLDLRLPAHWSYRLDQEGRPVYYCAAIEDAMIADNVRSIRELKAAGFTQFFMDDDLRSGLWGERMSGCFSDRAIAGFNAAYARNVDRAALARAMDDAGEQRLVKEWLDYQCERLTGFMASMAAEEVRVGLMVMHLGDERHGIDVAAVKKRIPDCLFRVGEFHFDDRTFGTPAGKASEWFSMSYQLAAMGREHAFSETTVFPAKALSPANLIFKAKLALIAGIPNVLLMSGTWLITEEYWRLLASALPELHALEERCSSAEPACPIHVAYGTKGHAEAARPYTLPILAGLPVRPLRAGSEEVEAFGGADCLLFVGDYEVTPEWERRFVQYRKVLMDRAAWRRNREKVEALDSCKVELLDYAAGDRPETAEIEALRAKLLAGGAAAYPMLTAGSDILLVWHREAARVLLVNLTEKPNAGTLAYKGKAREIALTPLEIMELSLMNTDEIS</sequence>
<proteinExistence type="predicted"/>
<name>A0ABT6TRS4_9BACL</name>
<reference evidence="1" key="1">
    <citation type="submission" date="2023-04" db="EMBL/GenBank/DDBJ databases">
        <title>Comparative genomic analysis of Cohnella hashimotonis sp. nov., isolated from the International Space Station.</title>
        <authorList>
            <person name="Venkateswaran K."/>
            <person name="Simpson A."/>
        </authorList>
    </citation>
    <scope>NUCLEOTIDE SEQUENCE</scope>
    <source>
        <strain evidence="1">F6_2S_P_1</strain>
    </source>
</reference>
<comment type="caution">
    <text evidence="1">The sequence shown here is derived from an EMBL/GenBank/DDBJ whole genome shotgun (WGS) entry which is preliminary data.</text>
</comment>
<dbReference type="Proteomes" id="UP001161691">
    <property type="component" value="Unassembled WGS sequence"/>
</dbReference>
<protein>
    <submittedName>
        <fullName evidence="1">Uncharacterized protein</fullName>
    </submittedName>
</protein>
<dbReference type="EMBL" id="JAGRPV010000001">
    <property type="protein sequence ID" value="MDI4649551.1"/>
    <property type="molecule type" value="Genomic_DNA"/>
</dbReference>
<gene>
    <name evidence="1" type="ORF">KB449_31775</name>
</gene>
<organism evidence="1 2">
    <name type="scientific">Cohnella hashimotonis</name>
    <dbReference type="NCBI Taxonomy" id="2826895"/>
    <lineage>
        <taxon>Bacteria</taxon>
        <taxon>Bacillati</taxon>
        <taxon>Bacillota</taxon>
        <taxon>Bacilli</taxon>
        <taxon>Bacillales</taxon>
        <taxon>Paenibacillaceae</taxon>
        <taxon>Cohnella</taxon>
    </lineage>
</organism>
<evidence type="ECO:0000313" key="2">
    <source>
        <dbReference type="Proteomes" id="UP001161691"/>
    </source>
</evidence>
<keyword evidence="2" id="KW-1185">Reference proteome</keyword>
<accession>A0ABT6TRS4</accession>
<evidence type="ECO:0000313" key="1">
    <source>
        <dbReference type="EMBL" id="MDI4649551.1"/>
    </source>
</evidence>